<keyword evidence="4 7" id="KW-0812">Transmembrane</keyword>
<protein>
    <recommendedName>
        <fullName evidence="9">TonB-dependent receptor plug domain-containing protein</fullName>
    </recommendedName>
</protein>
<dbReference type="EMBL" id="QLII01000001">
    <property type="protein sequence ID" value="RAI76164.1"/>
    <property type="molecule type" value="Genomic_DNA"/>
</dbReference>
<evidence type="ECO:0000256" key="1">
    <source>
        <dbReference type="ARBA" id="ARBA00004571"/>
    </source>
</evidence>
<reference evidence="10 11" key="1">
    <citation type="submission" date="2018-06" db="EMBL/GenBank/DDBJ databases">
        <title>Spirosoma sp. HMF3257 Genome sequencing and assembly.</title>
        <authorList>
            <person name="Kang H."/>
            <person name="Cha I."/>
            <person name="Kim H."/>
            <person name="Kang J."/>
            <person name="Joh K."/>
        </authorList>
    </citation>
    <scope>NUCLEOTIDE SEQUENCE [LARGE SCALE GENOMIC DNA]</scope>
    <source>
        <strain evidence="10 11">HMF3257</strain>
    </source>
</reference>
<feature type="region of interest" description="Disordered" evidence="8">
    <location>
        <begin position="538"/>
        <end position="560"/>
    </location>
</feature>
<keyword evidence="5 7" id="KW-0472">Membrane</keyword>
<dbReference type="InterPro" id="IPR023996">
    <property type="entry name" value="TonB-dep_OMP_SusC/RagA"/>
</dbReference>
<evidence type="ECO:0000313" key="10">
    <source>
        <dbReference type="EMBL" id="RAI76164.1"/>
    </source>
</evidence>
<dbReference type="Gene3D" id="2.60.40.1120">
    <property type="entry name" value="Carboxypeptidase-like, regulatory domain"/>
    <property type="match status" value="1"/>
</dbReference>
<dbReference type="AlphaFoldDB" id="A0A327NQU4"/>
<dbReference type="InterPro" id="IPR012910">
    <property type="entry name" value="Plug_dom"/>
</dbReference>
<keyword evidence="11" id="KW-1185">Reference proteome</keyword>
<feature type="compositionally biased region" description="Polar residues" evidence="8">
    <location>
        <begin position="538"/>
        <end position="554"/>
    </location>
</feature>
<sequence length="584" mass="62835">MPVRGRITDSEKGEALPGVSVAVKGQSRGTTTNANGDFQLAVPDDNTVLVFSYIGYERQEVRVGTQSVINLSLKPSNATLNEVVVVGYGTQKKRDITGSVGSVSAQQIRAVPVMGADQALQGRVSGVQVIQSSGTPGGAVQVRVRGVNSTAGNGANQPLYVVDGIPLIWDEANNSQGTGNTGTGGAVSNAASPLASINPNDIESMEVLKDASATAIYGSRAANGVVLITTKSGKAGKTVISFDAYYGVQTLRKKIPVMNGRDRAALLFEWRRNAGTRGGEGTDVFTVNPFLLYDGTDWQDALFRQAPMQNYNLSATGGTERVQFAVSADYFNQQGIILNTFSKRYSTRLNLDVKATERLKFGTRTALNYQTGNTIDSDEFFQGQLYGLTTLSPLGVVYDSNGQFAGRPNSVISSGLFTDGNGNVVANVVQRKRSTDRYRITSNLYGEYQFTKDLRFRSVFGVDYLFNELTSFAPVWQRGVDANTTQTVGVSQPKTLNWLADQLLTYDHTFGRHNLNVVAGFSAQQFVQKTMGANAQGSPSAVLDQLSNQPTATGTFGGRPPQRWYRSSFASIMPTLTAICLPVQ</sequence>
<dbReference type="RefSeq" id="WP_111345445.1">
    <property type="nucleotide sequence ID" value="NZ_QLII01000001.1"/>
</dbReference>
<name>A0A327NQU4_9BACT</name>
<evidence type="ECO:0000256" key="7">
    <source>
        <dbReference type="PROSITE-ProRule" id="PRU01360"/>
    </source>
</evidence>
<proteinExistence type="inferred from homology"/>
<dbReference type="Pfam" id="PF13715">
    <property type="entry name" value="CarbopepD_reg_2"/>
    <property type="match status" value="1"/>
</dbReference>
<gene>
    <name evidence="10" type="ORF">HMF3257_21815</name>
</gene>
<evidence type="ECO:0000256" key="5">
    <source>
        <dbReference type="ARBA" id="ARBA00023136"/>
    </source>
</evidence>
<evidence type="ECO:0000256" key="8">
    <source>
        <dbReference type="SAM" id="MobiDB-lite"/>
    </source>
</evidence>
<comment type="similarity">
    <text evidence="7">Belongs to the TonB-dependent receptor family.</text>
</comment>
<evidence type="ECO:0000256" key="6">
    <source>
        <dbReference type="ARBA" id="ARBA00023237"/>
    </source>
</evidence>
<accession>A0A327NQU4</accession>
<comment type="caution">
    <text evidence="10">The sequence shown here is derived from an EMBL/GenBank/DDBJ whole genome shotgun (WGS) entry which is preliminary data.</text>
</comment>
<evidence type="ECO:0000256" key="3">
    <source>
        <dbReference type="ARBA" id="ARBA00022452"/>
    </source>
</evidence>
<dbReference type="SUPFAM" id="SSF56935">
    <property type="entry name" value="Porins"/>
    <property type="match status" value="1"/>
</dbReference>
<dbReference type="NCBIfam" id="TIGR04057">
    <property type="entry name" value="SusC_RagA_signa"/>
    <property type="match status" value="1"/>
</dbReference>
<dbReference type="InterPro" id="IPR039426">
    <property type="entry name" value="TonB-dep_rcpt-like"/>
</dbReference>
<feature type="domain" description="TonB-dependent receptor plug" evidence="9">
    <location>
        <begin position="92"/>
        <end position="225"/>
    </location>
</feature>
<evidence type="ECO:0000259" key="9">
    <source>
        <dbReference type="Pfam" id="PF07715"/>
    </source>
</evidence>
<dbReference type="Gene3D" id="2.40.170.20">
    <property type="entry name" value="TonB-dependent receptor, beta-barrel domain"/>
    <property type="match status" value="1"/>
</dbReference>
<dbReference type="NCBIfam" id="TIGR04056">
    <property type="entry name" value="OMP_RagA_SusC"/>
    <property type="match status" value="1"/>
</dbReference>
<dbReference type="Gene3D" id="2.170.130.10">
    <property type="entry name" value="TonB-dependent receptor, plug domain"/>
    <property type="match status" value="1"/>
</dbReference>
<keyword evidence="3 7" id="KW-1134">Transmembrane beta strand</keyword>
<dbReference type="InterPro" id="IPR037066">
    <property type="entry name" value="Plug_dom_sf"/>
</dbReference>
<dbReference type="SUPFAM" id="SSF49464">
    <property type="entry name" value="Carboxypeptidase regulatory domain-like"/>
    <property type="match status" value="1"/>
</dbReference>
<dbReference type="InterPro" id="IPR023997">
    <property type="entry name" value="TonB-dep_OMP_SusC/RagA_CS"/>
</dbReference>
<evidence type="ECO:0000256" key="2">
    <source>
        <dbReference type="ARBA" id="ARBA00022448"/>
    </source>
</evidence>
<evidence type="ECO:0000256" key="4">
    <source>
        <dbReference type="ARBA" id="ARBA00022692"/>
    </source>
</evidence>
<dbReference type="FunFam" id="2.170.130.10:FF:000008">
    <property type="entry name" value="SusC/RagA family TonB-linked outer membrane protein"/>
    <property type="match status" value="1"/>
</dbReference>
<dbReference type="GO" id="GO:0009279">
    <property type="term" value="C:cell outer membrane"/>
    <property type="evidence" value="ECO:0007669"/>
    <property type="project" value="UniProtKB-SubCell"/>
</dbReference>
<dbReference type="Proteomes" id="UP000249016">
    <property type="component" value="Unassembled WGS sequence"/>
</dbReference>
<dbReference type="InterPro" id="IPR008969">
    <property type="entry name" value="CarboxyPept-like_regulatory"/>
</dbReference>
<keyword evidence="6 7" id="KW-0998">Cell outer membrane</keyword>
<comment type="subcellular location">
    <subcellularLocation>
        <location evidence="1 7">Cell outer membrane</location>
        <topology evidence="1 7">Multi-pass membrane protein</topology>
    </subcellularLocation>
</comment>
<dbReference type="InterPro" id="IPR036942">
    <property type="entry name" value="Beta-barrel_TonB_sf"/>
</dbReference>
<dbReference type="Pfam" id="PF07715">
    <property type="entry name" value="Plug"/>
    <property type="match status" value="1"/>
</dbReference>
<organism evidence="10 11">
    <name type="scientific">Spirosoma telluris</name>
    <dbReference type="NCBI Taxonomy" id="2183553"/>
    <lineage>
        <taxon>Bacteria</taxon>
        <taxon>Pseudomonadati</taxon>
        <taxon>Bacteroidota</taxon>
        <taxon>Cytophagia</taxon>
        <taxon>Cytophagales</taxon>
        <taxon>Cytophagaceae</taxon>
        <taxon>Spirosoma</taxon>
    </lineage>
</organism>
<keyword evidence="2 7" id="KW-0813">Transport</keyword>
<dbReference type="PROSITE" id="PS52016">
    <property type="entry name" value="TONB_DEPENDENT_REC_3"/>
    <property type="match status" value="1"/>
</dbReference>
<evidence type="ECO:0000313" key="11">
    <source>
        <dbReference type="Proteomes" id="UP000249016"/>
    </source>
</evidence>